<protein>
    <recommendedName>
        <fullName evidence="3">Transcription regulator AsnC/Lrp ligand binding domain-containing protein</fullName>
    </recommendedName>
</protein>
<accession>A0A7G9YT44</accession>
<dbReference type="InterPro" id="IPR021734">
    <property type="entry name" value="DUF3303"/>
</dbReference>
<dbReference type="AlphaFoldDB" id="A0A7G9YT44"/>
<organism evidence="1">
    <name type="scientific">Candidatus Methanophagaceae archaeon ANME-1 ERB6</name>
    <dbReference type="NCBI Taxonomy" id="2759912"/>
    <lineage>
        <taxon>Archaea</taxon>
        <taxon>Methanobacteriati</taxon>
        <taxon>Methanobacteriota</taxon>
        <taxon>Stenosarchaea group</taxon>
        <taxon>Methanomicrobia</taxon>
        <taxon>Candidatus Methanophagales</taxon>
        <taxon>Candidatus Methanophagaceae</taxon>
    </lineage>
</organism>
<evidence type="ECO:0000313" key="1">
    <source>
        <dbReference type="EMBL" id="QNO51178.1"/>
    </source>
</evidence>
<reference evidence="1" key="1">
    <citation type="submission" date="2020-06" db="EMBL/GenBank/DDBJ databases">
        <title>Unique genomic features of the anaerobic methanotrophic archaea.</title>
        <authorList>
            <person name="Chadwick G.L."/>
            <person name="Skennerton C.T."/>
            <person name="Laso-Perez R."/>
            <person name="Leu A.O."/>
            <person name="Speth D.R."/>
            <person name="Yu H."/>
            <person name="Morgan-Lang C."/>
            <person name="Hatzenpichler R."/>
            <person name="Goudeau D."/>
            <person name="Malmstrom R."/>
            <person name="Brazelton W.J."/>
            <person name="Woyke T."/>
            <person name="Hallam S.J."/>
            <person name="Tyson G.W."/>
            <person name="Wegener G."/>
            <person name="Boetius A."/>
            <person name="Orphan V."/>
        </authorList>
    </citation>
    <scope>NUCLEOTIDE SEQUENCE</scope>
</reference>
<sequence length="81" mass="9454">MLFITCVRVNPGMVEEARKFGDKILKEPPEGVKFLQVYHTLGRYDAIWIYEAEDAKVIEDFLHESRDVSTSETWVAFAREM</sequence>
<name>A0A7G9YT44_9EURY</name>
<gene>
    <name evidence="2" type="ORF">CJELADDK_00020</name>
    <name evidence="1" type="ORF">NIPIMIJO_00018</name>
</gene>
<proteinExistence type="predicted"/>
<evidence type="ECO:0008006" key="3">
    <source>
        <dbReference type="Google" id="ProtNLM"/>
    </source>
</evidence>
<evidence type="ECO:0000313" key="2">
    <source>
        <dbReference type="EMBL" id="QNO52341.1"/>
    </source>
</evidence>
<dbReference type="EMBL" id="MT631508">
    <property type="protein sequence ID" value="QNO52341.1"/>
    <property type="molecule type" value="Genomic_DNA"/>
</dbReference>
<dbReference type="Pfam" id="PF11746">
    <property type="entry name" value="DUF3303"/>
    <property type="match status" value="1"/>
</dbReference>
<dbReference type="EMBL" id="MT631462">
    <property type="protein sequence ID" value="QNO51178.1"/>
    <property type="molecule type" value="Genomic_DNA"/>
</dbReference>